<proteinExistence type="predicted"/>
<gene>
    <name evidence="1" type="ORF">METZ01_LOCUS136718</name>
</gene>
<feature type="non-terminal residue" evidence="1">
    <location>
        <position position="1"/>
    </location>
</feature>
<dbReference type="SUPFAM" id="SSF52972">
    <property type="entry name" value="ITPase-like"/>
    <property type="match status" value="1"/>
</dbReference>
<feature type="non-terminal residue" evidence="1">
    <location>
        <position position="40"/>
    </location>
</feature>
<name>A0A381Z3Z6_9ZZZZ</name>
<evidence type="ECO:0008006" key="2">
    <source>
        <dbReference type="Google" id="ProtNLM"/>
    </source>
</evidence>
<protein>
    <recommendedName>
        <fullName evidence="2">Non-canonical purine NTP pyrophosphatase</fullName>
    </recommendedName>
</protein>
<dbReference type="AlphaFoldDB" id="A0A381Z3Z6"/>
<evidence type="ECO:0000313" key="1">
    <source>
        <dbReference type="EMBL" id="SVA83864.1"/>
    </source>
</evidence>
<dbReference type="InterPro" id="IPR029001">
    <property type="entry name" value="ITPase-like_fam"/>
</dbReference>
<dbReference type="Gene3D" id="3.90.950.10">
    <property type="match status" value="1"/>
</dbReference>
<dbReference type="EMBL" id="UINC01019830">
    <property type="protein sequence ID" value="SVA83864.1"/>
    <property type="molecule type" value="Genomic_DNA"/>
</dbReference>
<accession>A0A381Z3Z6</accession>
<organism evidence="1">
    <name type="scientific">marine metagenome</name>
    <dbReference type="NCBI Taxonomy" id="408172"/>
    <lineage>
        <taxon>unclassified sequences</taxon>
        <taxon>metagenomes</taxon>
        <taxon>ecological metagenomes</taxon>
    </lineage>
</organism>
<sequence>VKEIIFFSNNKNKCLEISKLFEDIPIKILSLNNFDKIKSP</sequence>
<reference evidence="1" key="1">
    <citation type="submission" date="2018-05" db="EMBL/GenBank/DDBJ databases">
        <authorList>
            <person name="Lanie J.A."/>
            <person name="Ng W.-L."/>
            <person name="Kazmierczak K.M."/>
            <person name="Andrzejewski T.M."/>
            <person name="Davidsen T.M."/>
            <person name="Wayne K.J."/>
            <person name="Tettelin H."/>
            <person name="Glass J.I."/>
            <person name="Rusch D."/>
            <person name="Podicherti R."/>
            <person name="Tsui H.-C.T."/>
            <person name="Winkler M.E."/>
        </authorList>
    </citation>
    <scope>NUCLEOTIDE SEQUENCE</scope>
</reference>